<dbReference type="InterPro" id="IPR005162">
    <property type="entry name" value="Retrotrans_gag_dom"/>
</dbReference>
<gene>
    <name evidence="2" type="ORF">P3X46_025209</name>
</gene>
<proteinExistence type="predicted"/>
<reference evidence="2" key="1">
    <citation type="journal article" date="2023" name="Plant Biotechnol. J.">
        <title>Chromosome-level wild Hevea brasiliensis genome provides new tools for genomic-assisted breeding and valuable loci to elevate rubber yield.</title>
        <authorList>
            <person name="Cheng H."/>
            <person name="Song X."/>
            <person name="Hu Y."/>
            <person name="Wu T."/>
            <person name="Yang Q."/>
            <person name="An Z."/>
            <person name="Feng S."/>
            <person name="Deng Z."/>
            <person name="Wu W."/>
            <person name="Zeng X."/>
            <person name="Tu M."/>
            <person name="Wang X."/>
            <person name="Huang H."/>
        </authorList>
    </citation>
    <scope>NUCLEOTIDE SEQUENCE</scope>
    <source>
        <strain evidence="2">MT/VB/25A 57/8</strain>
    </source>
</reference>
<evidence type="ECO:0000313" key="3">
    <source>
        <dbReference type="Proteomes" id="UP001174677"/>
    </source>
</evidence>
<organism evidence="2 3">
    <name type="scientific">Hevea brasiliensis</name>
    <name type="common">Para rubber tree</name>
    <name type="synonym">Siphonia brasiliensis</name>
    <dbReference type="NCBI Taxonomy" id="3981"/>
    <lineage>
        <taxon>Eukaryota</taxon>
        <taxon>Viridiplantae</taxon>
        <taxon>Streptophyta</taxon>
        <taxon>Embryophyta</taxon>
        <taxon>Tracheophyta</taxon>
        <taxon>Spermatophyta</taxon>
        <taxon>Magnoliopsida</taxon>
        <taxon>eudicotyledons</taxon>
        <taxon>Gunneridae</taxon>
        <taxon>Pentapetalae</taxon>
        <taxon>rosids</taxon>
        <taxon>fabids</taxon>
        <taxon>Malpighiales</taxon>
        <taxon>Euphorbiaceae</taxon>
        <taxon>Crotonoideae</taxon>
        <taxon>Micrandreae</taxon>
        <taxon>Hevea</taxon>
    </lineage>
</organism>
<protein>
    <recommendedName>
        <fullName evidence="1">Retrotransposon gag domain-containing protein</fullName>
    </recommendedName>
</protein>
<keyword evidence="3" id="KW-1185">Reference proteome</keyword>
<dbReference type="Proteomes" id="UP001174677">
    <property type="component" value="Chromosome 14"/>
</dbReference>
<dbReference type="PANTHER" id="PTHR33223">
    <property type="entry name" value="CCHC-TYPE DOMAIN-CONTAINING PROTEIN"/>
    <property type="match status" value="1"/>
</dbReference>
<dbReference type="EMBL" id="JARPOI010000014">
    <property type="protein sequence ID" value="KAJ9159730.1"/>
    <property type="molecule type" value="Genomic_DNA"/>
</dbReference>
<comment type="caution">
    <text evidence="2">The sequence shown here is derived from an EMBL/GenBank/DDBJ whole genome shotgun (WGS) entry which is preliminary data.</text>
</comment>
<dbReference type="Pfam" id="PF03732">
    <property type="entry name" value="Retrotrans_gag"/>
    <property type="match status" value="1"/>
</dbReference>
<accession>A0ABQ9L4T9</accession>
<feature type="domain" description="Retrotransposon gag" evidence="1">
    <location>
        <begin position="13"/>
        <end position="82"/>
    </location>
</feature>
<dbReference type="PANTHER" id="PTHR33223:SF10">
    <property type="entry name" value="AMINOTRANSFERASE-LIKE PLANT MOBILE DOMAIN-CONTAINING PROTEIN"/>
    <property type="match status" value="1"/>
</dbReference>
<evidence type="ECO:0000259" key="1">
    <source>
        <dbReference type="Pfam" id="PF03732"/>
    </source>
</evidence>
<name>A0ABQ9L4T9_HEVBR</name>
<sequence>MQLQNINDFILCKVFQSTLIGLAQKWYQHLCPNSIPSFKYLAFKFKQRFISCIPPKKMSSYLQKVKRNSGKSLRSYIDHFNAEAIWVEQLNHKATCEAIKKESTNVKFVHLLIKN</sequence>
<evidence type="ECO:0000313" key="2">
    <source>
        <dbReference type="EMBL" id="KAJ9159730.1"/>
    </source>
</evidence>